<comment type="caution">
    <text evidence="1">The sequence shown here is derived from an EMBL/GenBank/DDBJ whole genome shotgun (WGS) entry which is preliminary data.</text>
</comment>
<sequence length="182" mass="19591">MSDLDEPIHLAPHDPAWAARGRELAEAVAAALGGLAVEVAHIGSTAVPGLVAKPIIDIQVGCPNAEATAVVRRLEGLAYEHLGQAGVPGREYLRRRSGQPGQSQSGQPVNVHVVERRGRLWVDNLLFRDYLRSHPEAVSEYAAAKRYAAERAPHLLAYSELKARTVTRIMTAARAAARSPVT</sequence>
<dbReference type="PANTHER" id="PTHR34822">
    <property type="entry name" value="GRPB DOMAIN PROTEIN (AFU_ORTHOLOGUE AFUA_1G01530)"/>
    <property type="match status" value="1"/>
</dbReference>
<keyword evidence="2" id="KW-1185">Reference proteome</keyword>
<gene>
    <name evidence="1" type="ORF">ADK38_02170</name>
</gene>
<dbReference type="Pfam" id="PF04229">
    <property type="entry name" value="GrpB"/>
    <property type="match status" value="1"/>
</dbReference>
<organism evidence="1 2">
    <name type="scientific">Streptomyces varsoviensis</name>
    <dbReference type="NCBI Taxonomy" id="67373"/>
    <lineage>
        <taxon>Bacteria</taxon>
        <taxon>Bacillati</taxon>
        <taxon>Actinomycetota</taxon>
        <taxon>Actinomycetes</taxon>
        <taxon>Kitasatosporales</taxon>
        <taxon>Streptomycetaceae</taxon>
        <taxon>Streptomyces</taxon>
    </lineage>
</organism>
<protein>
    <recommendedName>
        <fullName evidence="3">GrpB family protein</fullName>
    </recommendedName>
</protein>
<dbReference type="PANTHER" id="PTHR34822:SF1">
    <property type="entry name" value="GRPB FAMILY PROTEIN"/>
    <property type="match status" value="1"/>
</dbReference>
<evidence type="ECO:0008006" key="3">
    <source>
        <dbReference type="Google" id="ProtNLM"/>
    </source>
</evidence>
<evidence type="ECO:0000313" key="2">
    <source>
        <dbReference type="Proteomes" id="UP000037020"/>
    </source>
</evidence>
<dbReference type="SUPFAM" id="SSF81301">
    <property type="entry name" value="Nucleotidyltransferase"/>
    <property type="match status" value="1"/>
</dbReference>
<dbReference type="Gene3D" id="3.30.460.10">
    <property type="entry name" value="Beta Polymerase, domain 2"/>
    <property type="match status" value="1"/>
</dbReference>
<dbReference type="InterPro" id="IPR007344">
    <property type="entry name" value="GrpB/CoaE"/>
</dbReference>
<evidence type="ECO:0000313" key="1">
    <source>
        <dbReference type="EMBL" id="KOG91619.1"/>
    </source>
</evidence>
<accession>A0ABR5JDX6</accession>
<dbReference type="Proteomes" id="UP000037020">
    <property type="component" value="Unassembled WGS sequence"/>
</dbReference>
<dbReference type="InterPro" id="IPR043519">
    <property type="entry name" value="NT_sf"/>
</dbReference>
<name>A0ABR5JDX6_9ACTN</name>
<dbReference type="RefSeq" id="WP_037963101.1">
    <property type="nucleotide sequence ID" value="NZ_JBIRHZ010000008.1"/>
</dbReference>
<reference evidence="1 2" key="1">
    <citation type="submission" date="2015-07" db="EMBL/GenBank/DDBJ databases">
        <authorList>
            <person name="Ju K.-S."/>
            <person name="Doroghazi J.R."/>
            <person name="Metcalf W.W."/>
        </authorList>
    </citation>
    <scope>NUCLEOTIDE SEQUENCE [LARGE SCALE GENOMIC DNA]</scope>
    <source>
        <strain evidence="1 2">NRRL B-3589</strain>
    </source>
</reference>
<proteinExistence type="predicted"/>
<dbReference type="EMBL" id="LGUT01000170">
    <property type="protein sequence ID" value="KOG91619.1"/>
    <property type="molecule type" value="Genomic_DNA"/>
</dbReference>